<feature type="compositionally biased region" description="Acidic residues" evidence="3">
    <location>
        <begin position="453"/>
        <end position="470"/>
    </location>
</feature>
<dbReference type="Proteomes" id="UP000009131">
    <property type="component" value="Unassembled WGS sequence"/>
</dbReference>
<feature type="domain" description="WHIM1" evidence="4">
    <location>
        <begin position="163"/>
        <end position="208"/>
    </location>
</feature>
<keyword evidence="2" id="KW-0539">Nucleus</keyword>
<dbReference type="RefSeq" id="XP_014570614.1">
    <property type="nucleotide sequence ID" value="XM_014715128.1"/>
</dbReference>
<gene>
    <name evidence="5" type="primary">Mo04200</name>
    <name evidence="5" type="ORF">E5Q_04200</name>
</gene>
<name>G7E3W2_MIXOS</name>
<dbReference type="eggNOG" id="ENOG502S7UU">
    <property type="taxonomic scope" value="Eukaryota"/>
</dbReference>
<feature type="compositionally biased region" description="Polar residues" evidence="3">
    <location>
        <begin position="555"/>
        <end position="565"/>
    </location>
</feature>
<dbReference type="STRING" id="764103.G7E3W2"/>
<organism evidence="5 6">
    <name type="scientific">Mixia osmundae (strain CBS 9802 / IAM 14324 / JCM 22182 / KY 12970)</name>
    <dbReference type="NCBI Taxonomy" id="764103"/>
    <lineage>
        <taxon>Eukaryota</taxon>
        <taxon>Fungi</taxon>
        <taxon>Dikarya</taxon>
        <taxon>Basidiomycota</taxon>
        <taxon>Pucciniomycotina</taxon>
        <taxon>Mixiomycetes</taxon>
        <taxon>Mixiales</taxon>
        <taxon>Mixiaceae</taxon>
        <taxon>Mixia</taxon>
    </lineage>
</organism>
<accession>G7E3W2</accession>
<dbReference type="AlphaFoldDB" id="G7E3W2"/>
<dbReference type="EMBL" id="BABT02000126">
    <property type="protein sequence ID" value="GAA97522.1"/>
    <property type="molecule type" value="Genomic_DNA"/>
</dbReference>
<dbReference type="PANTHER" id="PTHR42107:SF1">
    <property type="entry name" value="WHIM1 DOMAIN-CONTAINING PROTEIN"/>
    <property type="match status" value="1"/>
</dbReference>
<dbReference type="OMA" id="PAANWEV"/>
<evidence type="ECO:0000256" key="3">
    <source>
        <dbReference type="SAM" id="MobiDB-lite"/>
    </source>
</evidence>
<evidence type="ECO:0000313" key="6">
    <source>
        <dbReference type="Proteomes" id="UP000009131"/>
    </source>
</evidence>
<evidence type="ECO:0000313" key="5">
    <source>
        <dbReference type="EMBL" id="GAA97522.1"/>
    </source>
</evidence>
<comment type="subcellular location">
    <subcellularLocation>
        <location evidence="1">Nucleus</location>
    </subcellularLocation>
</comment>
<comment type="caution">
    <text evidence="5">The sequence shown here is derived from an EMBL/GenBank/DDBJ whole genome shotgun (WGS) entry which is preliminary data.</text>
</comment>
<protein>
    <recommendedName>
        <fullName evidence="4">WHIM1 domain-containing protein</fullName>
    </recommendedName>
</protein>
<reference evidence="5 6" key="1">
    <citation type="journal article" date="2011" name="J. Gen. Appl. Microbiol.">
        <title>Draft genome sequencing of the enigmatic basidiomycete Mixia osmundae.</title>
        <authorList>
            <person name="Nishida H."/>
            <person name="Nagatsuka Y."/>
            <person name="Sugiyama J."/>
        </authorList>
    </citation>
    <scope>NUCLEOTIDE SEQUENCE [LARGE SCALE GENOMIC DNA]</scope>
    <source>
        <strain evidence="6">CBS 9802 / IAM 14324 / JCM 22182 / KY 12970</strain>
    </source>
</reference>
<dbReference type="HOGENOM" id="CLU_482393_0_0_1"/>
<proteinExistence type="predicted"/>
<dbReference type="OrthoDB" id="205403at2759"/>
<feature type="compositionally biased region" description="Basic and acidic residues" evidence="3">
    <location>
        <begin position="531"/>
        <end position="544"/>
    </location>
</feature>
<dbReference type="GO" id="GO:0005634">
    <property type="term" value="C:nucleus"/>
    <property type="evidence" value="ECO:0007669"/>
    <property type="project" value="UniProtKB-SubCell"/>
</dbReference>
<keyword evidence="6" id="KW-1185">Reference proteome</keyword>
<feature type="compositionally biased region" description="Basic and acidic residues" evidence="3">
    <location>
        <begin position="500"/>
        <end position="511"/>
    </location>
</feature>
<feature type="region of interest" description="Disordered" evidence="3">
    <location>
        <begin position="404"/>
        <end position="565"/>
    </location>
</feature>
<dbReference type="PANTHER" id="PTHR42107">
    <property type="entry name" value="YALI0D24453P"/>
    <property type="match status" value="1"/>
</dbReference>
<dbReference type="Pfam" id="PF15612">
    <property type="entry name" value="WHIM1"/>
    <property type="match status" value="1"/>
</dbReference>
<evidence type="ECO:0000256" key="2">
    <source>
        <dbReference type="ARBA" id="ARBA00023242"/>
    </source>
</evidence>
<sequence>MEAEPVASTSIAVLPSSPENAVNARPVHTNGNAPAPAPTLAPVASTSSGKVVIDVDALSQASPKVPCPADRWETAYVFAFLDRFTSLKEHPLAVQSAMELEDALLLEGPPTLLKDINPNVDYQPSLEMVMKALIELLDANKVKKWEAYLHEVISDRLKAKDCSLSELWDHQNRCRSGFWSMSWEDKLTLMRVLCDHALTTSEKCRTIITEKYHIVANAKAYRTASSNSLVLEKLGTDKQRRSWWQLDDSPRLYAMGSPYTAKSAWTPVSTTPDELRQAVSELVPADQIGPDGATIGKPAKSTPFTIAKGAAKGDKRAELARGLADKVSKVVLPRLTEYDERIQAVYAKRSNTLRREVNKSRQQERAEQAAALAAASAADRSTRLRSRTTRVDYVYDDRTHERLPAVKGSRSSRRTNYVESSPEPELLGRRSNRGRGSRADTASDDFSERAGNDSDDNEDDFEDYEEDDEDGGRRSKRPRVEPTRVSGRVQLREAMLASELDARPPAPRDDIASEESEESREHIPRIRLVRKQSDLSRSASEHATSEPASTREASRQNSPGTSDTE</sequence>
<dbReference type="InParanoid" id="G7E3W2"/>
<evidence type="ECO:0000256" key="1">
    <source>
        <dbReference type="ARBA" id="ARBA00004123"/>
    </source>
</evidence>
<evidence type="ECO:0000259" key="4">
    <source>
        <dbReference type="Pfam" id="PF15612"/>
    </source>
</evidence>
<reference evidence="5 6" key="2">
    <citation type="journal article" date="2012" name="Open Biol.">
        <title>Characteristics of nucleosomes and linker DNA regions on the genome of the basidiomycete Mixia osmundae revealed by mono- and dinucleosome mapping.</title>
        <authorList>
            <person name="Nishida H."/>
            <person name="Kondo S."/>
            <person name="Matsumoto T."/>
            <person name="Suzuki Y."/>
            <person name="Yoshikawa H."/>
            <person name="Taylor T.D."/>
            <person name="Sugiyama J."/>
        </authorList>
    </citation>
    <scope>NUCLEOTIDE SEQUENCE [LARGE SCALE GENOMIC DNA]</scope>
    <source>
        <strain evidence="6">CBS 9802 / IAM 14324 / JCM 22182 / KY 12970</strain>
    </source>
</reference>
<feature type="region of interest" description="Disordered" evidence="3">
    <location>
        <begin position="1"/>
        <end position="38"/>
    </location>
</feature>
<dbReference type="InterPro" id="IPR028942">
    <property type="entry name" value="WHIM1_dom"/>
</dbReference>